<keyword evidence="2" id="KW-1003">Cell membrane</keyword>
<comment type="subcellular location">
    <subcellularLocation>
        <location evidence="1">Cell membrane</location>
        <topology evidence="1">Multi-pass membrane protein</topology>
    </subcellularLocation>
</comment>
<evidence type="ECO:0000256" key="6">
    <source>
        <dbReference type="SAM" id="Phobius"/>
    </source>
</evidence>
<evidence type="ECO:0000256" key="5">
    <source>
        <dbReference type="ARBA" id="ARBA00023136"/>
    </source>
</evidence>
<name>A0ABN3VCK2_9PSEU</name>
<dbReference type="PANTHER" id="PTHR35007">
    <property type="entry name" value="INTEGRAL MEMBRANE PROTEIN-RELATED"/>
    <property type="match status" value="1"/>
</dbReference>
<feature type="transmembrane region" description="Helical" evidence="6">
    <location>
        <begin position="233"/>
        <end position="254"/>
    </location>
</feature>
<dbReference type="EMBL" id="BAAAUX010000013">
    <property type="protein sequence ID" value="GAA2791611.1"/>
    <property type="molecule type" value="Genomic_DNA"/>
</dbReference>
<comment type="caution">
    <text evidence="8">The sequence shown here is derived from an EMBL/GenBank/DDBJ whole genome shotgun (WGS) entry which is preliminary data.</text>
</comment>
<dbReference type="InterPro" id="IPR018076">
    <property type="entry name" value="T2SS_GspF_dom"/>
</dbReference>
<accession>A0ABN3VCK2</accession>
<feature type="transmembrane region" description="Helical" evidence="6">
    <location>
        <begin position="204"/>
        <end position="227"/>
    </location>
</feature>
<keyword evidence="9" id="KW-1185">Reference proteome</keyword>
<dbReference type="PANTHER" id="PTHR35007:SF4">
    <property type="entry name" value="CONSERVED TRANSMEMBRANE PROTEIN-RELATED"/>
    <property type="match status" value="1"/>
</dbReference>
<feature type="transmembrane region" description="Helical" evidence="6">
    <location>
        <begin position="42"/>
        <end position="70"/>
    </location>
</feature>
<gene>
    <name evidence="8" type="ORF">GCM10010470_28050</name>
</gene>
<evidence type="ECO:0000256" key="1">
    <source>
        <dbReference type="ARBA" id="ARBA00004651"/>
    </source>
</evidence>
<evidence type="ECO:0000313" key="9">
    <source>
        <dbReference type="Proteomes" id="UP001500979"/>
    </source>
</evidence>
<evidence type="ECO:0000256" key="4">
    <source>
        <dbReference type="ARBA" id="ARBA00022989"/>
    </source>
</evidence>
<keyword evidence="4 6" id="KW-1133">Transmembrane helix</keyword>
<evidence type="ECO:0000256" key="2">
    <source>
        <dbReference type="ARBA" id="ARBA00022475"/>
    </source>
</evidence>
<dbReference type="RefSeq" id="WP_344680081.1">
    <property type="nucleotide sequence ID" value="NZ_BAAAUX010000013.1"/>
</dbReference>
<reference evidence="8 9" key="1">
    <citation type="journal article" date="2019" name="Int. J. Syst. Evol. Microbiol.">
        <title>The Global Catalogue of Microorganisms (GCM) 10K type strain sequencing project: providing services to taxonomists for standard genome sequencing and annotation.</title>
        <authorList>
            <consortium name="The Broad Institute Genomics Platform"/>
            <consortium name="The Broad Institute Genome Sequencing Center for Infectious Disease"/>
            <person name="Wu L."/>
            <person name="Ma J."/>
        </authorList>
    </citation>
    <scope>NUCLEOTIDE SEQUENCE [LARGE SCALE GENOMIC DNA]</scope>
    <source>
        <strain evidence="8 9">JCM 9383</strain>
    </source>
</reference>
<evidence type="ECO:0000313" key="8">
    <source>
        <dbReference type="EMBL" id="GAA2791611.1"/>
    </source>
</evidence>
<evidence type="ECO:0000259" key="7">
    <source>
        <dbReference type="Pfam" id="PF00482"/>
    </source>
</evidence>
<sequence length="263" mass="27254">MLTFLLLAAALLCWPVIGARHRLKALRPHRGRSVALLGRVRVWYPVAAAAGAVVAGVGGVIGALALGVLVRGYRRSRRDQRNRAERTAELAAGVRLLVAELRVGAHPAVAAEGAARDAAPGVAGVFRDMAVTARLGGDIASALRAHDSAALREPLGRMARAWALAERHGVALADLLEAVRRDLEHRGAFVRDLEAKMAGPRATAAMLAGLPALGLLLGQAVGAAPLAFLTGHLAGQVLLATGVALLCAGMLWTLRLTEGAVPP</sequence>
<proteinExistence type="predicted"/>
<keyword evidence="5 6" id="KW-0472">Membrane</keyword>
<organism evidence="8 9">
    <name type="scientific">Saccharopolyspora taberi</name>
    <dbReference type="NCBI Taxonomy" id="60895"/>
    <lineage>
        <taxon>Bacteria</taxon>
        <taxon>Bacillati</taxon>
        <taxon>Actinomycetota</taxon>
        <taxon>Actinomycetes</taxon>
        <taxon>Pseudonocardiales</taxon>
        <taxon>Pseudonocardiaceae</taxon>
        <taxon>Saccharopolyspora</taxon>
    </lineage>
</organism>
<feature type="domain" description="Type II secretion system protein GspF" evidence="7">
    <location>
        <begin position="95"/>
        <end position="216"/>
    </location>
</feature>
<protein>
    <submittedName>
        <fullName evidence="8">Type II secretion system protein</fullName>
    </submittedName>
</protein>
<dbReference type="Pfam" id="PF00482">
    <property type="entry name" value="T2SSF"/>
    <property type="match status" value="1"/>
</dbReference>
<dbReference type="Proteomes" id="UP001500979">
    <property type="component" value="Unassembled WGS sequence"/>
</dbReference>
<evidence type="ECO:0000256" key="3">
    <source>
        <dbReference type="ARBA" id="ARBA00022692"/>
    </source>
</evidence>
<keyword evidence="3 6" id="KW-0812">Transmembrane</keyword>